<keyword evidence="3" id="KW-1185">Reference proteome</keyword>
<evidence type="ECO:0000256" key="1">
    <source>
        <dbReference type="SAM" id="Phobius"/>
    </source>
</evidence>
<name>A0A498R5Z5_9FIRM</name>
<keyword evidence="1" id="KW-0472">Membrane</keyword>
<dbReference type="RefSeq" id="WP_122629048.1">
    <property type="nucleotide sequence ID" value="NZ_UPPP01000083.1"/>
</dbReference>
<evidence type="ECO:0000313" key="2">
    <source>
        <dbReference type="EMBL" id="VBB08146.1"/>
    </source>
</evidence>
<keyword evidence="1" id="KW-1133">Transmembrane helix</keyword>
<protein>
    <submittedName>
        <fullName evidence="2">Uncharacterized protein</fullName>
    </submittedName>
</protein>
<dbReference type="AlphaFoldDB" id="A0A498R5Z5"/>
<dbReference type="Proteomes" id="UP000277811">
    <property type="component" value="Unassembled WGS sequence"/>
</dbReference>
<reference evidence="2 3" key="1">
    <citation type="submission" date="2018-06" db="EMBL/GenBank/DDBJ databases">
        <authorList>
            <person name="Strepis N."/>
        </authorList>
    </citation>
    <scope>NUCLEOTIDE SEQUENCE [LARGE SCALE GENOMIC DNA]</scope>
    <source>
        <strain evidence="2">LUCI</strain>
    </source>
</reference>
<gene>
    <name evidence="2" type="ORF">LUCI_3411</name>
</gene>
<dbReference type="EMBL" id="UPPP01000083">
    <property type="protein sequence ID" value="VBB08146.1"/>
    <property type="molecule type" value="Genomic_DNA"/>
</dbReference>
<sequence length="99" mass="11128">MENILFGNLTPEDIVVLVSVFGISVGNSLSDEELLVLGNFMVSAGVALLIVVTQRALLKTQQEITMPNTQTQIDALRKEIQQIKDVLNKRLDHDYSYFY</sequence>
<accession>A0A498R5Z5</accession>
<feature type="transmembrane region" description="Helical" evidence="1">
    <location>
        <begin position="34"/>
        <end position="52"/>
    </location>
</feature>
<evidence type="ECO:0000313" key="3">
    <source>
        <dbReference type="Proteomes" id="UP000277811"/>
    </source>
</evidence>
<organism evidence="2 3">
    <name type="scientific">Lucifera butyrica</name>
    <dbReference type="NCBI Taxonomy" id="1351585"/>
    <lineage>
        <taxon>Bacteria</taxon>
        <taxon>Bacillati</taxon>
        <taxon>Bacillota</taxon>
        <taxon>Negativicutes</taxon>
        <taxon>Veillonellales</taxon>
        <taxon>Veillonellaceae</taxon>
        <taxon>Lucifera</taxon>
    </lineage>
</organism>
<keyword evidence="1" id="KW-0812">Transmembrane</keyword>
<proteinExistence type="predicted"/>